<dbReference type="EMBL" id="JBHMEA010000007">
    <property type="protein sequence ID" value="MFB9230509.1"/>
    <property type="molecule type" value="Genomic_DNA"/>
</dbReference>
<dbReference type="InterPro" id="IPR000905">
    <property type="entry name" value="Gcp-like_dom"/>
</dbReference>
<organism evidence="2 3">
    <name type="scientific">Pseudohalocynthiibacter aestuariivivens</name>
    <dbReference type="NCBI Taxonomy" id="1591409"/>
    <lineage>
        <taxon>Bacteria</taxon>
        <taxon>Pseudomonadati</taxon>
        <taxon>Pseudomonadota</taxon>
        <taxon>Alphaproteobacteria</taxon>
        <taxon>Rhodobacterales</taxon>
        <taxon>Paracoccaceae</taxon>
        <taxon>Pseudohalocynthiibacter</taxon>
    </lineage>
</organism>
<comment type="caution">
    <text evidence="2">The sequence shown here is derived from an EMBL/GenBank/DDBJ whole genome shotgun (WGS) entry which is preliminary data.</text>
</comment>
<accession>A0ABV5JAN1</accession>
<dbReference type="GO" id="GO:0061711">
    <property type="term" value="F:tRNA N(6)-L-threonylcarbamoyladenine synthase activity"/>
    <property type="evidence" value="ECO:0007669"/>
    <property type="project" value="UniProtKB-EC"/>
</dbReference>
<reference evidence="2 3" key="1">
    <citation type="submission" date="2024-09" db="EMBL/GenBank/DDBJ databases">
        <authorList>
            <person name="Sun Q."/>
            <person name="Mori K."/>
        </authorList>
    </citation>
    <scope>NUCLEOTIDE SEQUENCE [LARGE SCALE GENOMIC DNA]</scope>
    <source>
        <strain evidence="2 3">CECT 8726</strain>
    </source>
</reference>
<proteinExistence type="predicted"/>
<feature type="domain" description="Gcp-like" evidence="1">
    <location>
        <begin position="37"/>
        <end position="154"/>
    </location>
</feature>
<keyword evidence="2" id="KW-0012">Acyltransferase</keyword>
<dbReference type="PANTHER" id="PTHR11735:SF11">
    <property type="entry name" value="TRNA THREONYLCARBAMOYLADENOSINE BIOSYNTHESIS PROTEIN TSAB"/>
    <property type="match status" value="1"/>
</dbReference>
<name>A0ABV5JAN1_9RHOB</name>
<dbReference type="InterPro" id="IPR022496">
    <property type="entry name" value="T6A_TsaB"/>
</dbReference>
<evidence type="ECO:0000313" key="3">
    <source>
        <dbReference type="Proteomes" id="UP001589683"/>
    </source>
</evidence>
<dbReference type="EC" id="2.3.1.234" evidence="2"/>
<dbReference type="Proteomes" id="UP001589683">
    <property type="component" value="Unassembled WGS sequence"/>
</dbReference>
<dbReference type="Pfam" id="PF00814">
    <property type="entry name" value="TsaD"/>
    <property type="match status" value="1"/>
</dbReference>
<keyword evidence="2" id="KW-0808">Transferase</keyword>
<dbReference type="RefSeq" id="WP_213887593.1">
    <property type="nucleotide sequence ID" value="NZ_JAGFNU010000001.1"/>
</dbReference>
<keyword evidence="3" id="KW-1185">Reference proteome</keyword>
<gene>
    <name evidence="2" type="primary">tsaB</name>
    <name evidence="2" type="ORF">ACFFUT_01755</name>
</gene>
<dbReference type="NCBIfam" id="TIGR03725">
    <property type="entry name" value="T6A_YeaZ"/>
    <property type="match status" value="1"/>
</dbReference>
<evidence type="ECO:0000313" key="2">
    <source>
        <dbReference type="EMBL" id="MFB9230509.1"/>
    </source>
</evidence>
<dbReference type="CDD" id="cd24032">
    <property type="entry name" value="ASKHA_NBD_TsaB"/>
    <property type="match status" value="1"/>
</dbReference>
<sequence>MPPKDLILGFDTSAAHCAAALISGDRVLVQKFEPMQKGQAERLVPLLQEVMDEGGSDWSDLSAIGVGIGPGNFTGIRISVSAARGLALALDIPAVGVSGFEAQAYGQKKPVYSIIEAHRNQIYLQKIGENTVAEPQLLAREQKKFLKSEQVVGTSLEDSLPNICLPAFPLAVAIAYLAAKRYRTQQARPAPLYIRAADAAPPRDPAPVILP</sequence>
<dbReference type="PANTHER" id="PTHR11735">
    <property type="entry name" value="TRNA N6-ADENOSINE THREONYLCARBAMOYLTRANSFERASE"/>
    <property type="match status" value="1"/>
</dbReference>
<protein>
    <submittedName>
        <fullName evidence="2">tRNA (Adenosine(37)-N6)-threonylcarbamoyltransferase complex dimerization subunit type 1 TsaB</fullName>
        <ecNumber evidence="2">2.3.1.234</ecNumber>
    </submittedName>
</protein>
<dbReference type="InterPro" id="IPR043129">
    <property type="entry name" value="ATPase_NBD"/>
</dbReference>
<dbReference type="SUPFAM" id="SSF53067">
    <property type="entry name" value="Actin-like ATPase domain"/>
    <property type="match status" value="1"/>
</dbReference>
<dbReference type="Gene3D" id="3.30.420.40">
    <property type="match status" value="2"/>
</dbReference>
<evidence type="ECO:0000259" key="1">
    <source>
        <dbReference type="Pfam" id="PF00814"/>
    </source>
</evidence>